<dbReference type="Pfam" id="PF13362">
    <property type="entry name" value="Toprim_3"/>
    <property type="match status" value="1"/>
</dbReference>
<evidence type="ECO:0000313" key="4">
    <source>
        <dbReference type="Proteomes" id="UP001152178"/>
    </source>
</evidence>
<feature type="domain" description="DUF7146" evidence="2">
    <location>
        <begin position="98"/>
        <end position="200"/>
    </location>
</feature>
<proteinExistence type="predicted"/>
<accession>A0ABT4QXU1</accession>
<sequence length="294" mass="31548">MSGLPGYAELRGLMHDRNVADVACPLCGPHCREPRNRSRPVLRLWSEPGFISYYCARCGEHGYVRQHQRVEIDAATRAAMLRARKAFAVHDAETAIKQHQKALWLWSVRQAIGGTPAEHYLRKVRAISCPLPPTLGFLPARGHYPPALIAAFGMAEEPEPGRLYLAEKGLAGVHLTRLRPDGSGKAEEPAKIMIGRSKGAPLILAPPNDLLGLILTEGIEDALSAHQATGLGAWAAGSASRLPALADQVPGHTDCVTVLADDDAAGRCHAPALVERLVQRGIHAELSVPGTEAP</sequence>
<dbReference type="Pfam" id="PF23639">
    <property type="entry name" value="DUF7146"/>
    <property type="match status" value="1"/>
</dbReference>
<dbReference type="Gene3D" id="3.40.1360.10">
    <property type="match status" value="1"/>
</dbReference>
<dbReference type="CDD" id="cd01029">
    <property type="entry name" value="TOPRIM_primases"/>
    <property type="match status" value="1"/>
</dbReference>
<reference evidence="3" key="1">
    <citation type="submission" date="2022-11" db="EMBL/GenBank/DDBJ databases">
        <authorList>
            <person name="Coimbra C."/>
        </authorList>
    </citation>
    <scope>NUCLEOTIDE SEQUENCE</scope>
    <source>
        <strain evidence="3">Jales19</strain>
    </source>
</reference>
<dbReference type="RefSeq" id="WP_269906682.1">
    <property type="nucleotide sequence ID" value="NZ_JAPFQA010000008.1"/>
</dbReference>
<dbReference type="InterPro" id="IPR055570">
    <property type="entry name" value="DUF7146"/>
</dbReference>
<organism evidence="3 4">
    <name type="scientific">Mesorhizobium qingshengii</name>
    <dbReference type="NCBI Taxonomy" id="1165689"/>
    <lineage>
        <taxon>Bacteria</taxon>
        <taxon>Pseudomonadati</taxon>
        <taxon>Pseudomonadota</taxon>
        <taxon>Alphaproteobacteria</taxon>
        <taxon>Hyphomicrobiales</taxon>
        <taxon>Phyllobacteriaceae</taxon>
        <taxon>Mesorhizobium</taxon>
    </lineage>
</organism>
<feature type="domain" description="Toprim" evidence="1">
    <location>
        <begin position="213"/>
        <end position="289"/>
    </location>
</feature>
<evidence type="ECO:0000313" key="3">
    <source>
        <dbReference type="EMBL" id="MCZ8546319.1"/>
    </source>
</evidence>
<dbReference type="EMBL" id="JAPFQA010000008">
    <property type="protein sequence ID" value="MCZ8546319.1"/>
    <property type="molecule type" value="Genomic_DNA"/>
</dbReference>
<comment type="caution">
    <text evidence="3">The sequence shown here is derived from an EMBL/GenBank/DDBJ whole genome shotgun (WGS) entry which is preliminary data.</text>
</comment>
<gene>
    <name evidence="3" type="ORF">OOJ09_19190</name>
</gene>
<protein>
    <submittedName>
        <fullName evidence="3">Toprim domain-containing protein</fullName>
    </submittedName>
</protein>
<keyword evidence="4" id="KW-1185">Reference proteome</keyword>
<dbReference type="Proteomes" id="UP001152178">
    <property type="component" value="Unassembled WGS sequence"/>
</dbReference>
<name>A0ABT4QXU1_9HYPH</name>
<evidence type="ECO:0000259" key="1">
    <source>
        <dbReference type="Pfam" id="PF13362"/>
    </source>
</evidence>
<dbReference type="InterPro" id="IPR034154">
    <property type="entry name" value="TOPRIM_DnaG/twinkle"/>
</dbReference>
<dbReference type="InterPro" id="IPR006171">
    <property type="entry name" value="TOPRIM_dom"/>
</dbReference>
<evidence type="ECO:0000259" key="2">
    <source>
        <dbReference type="Pfam" id="PF23639"/>
    </source>
</evidence>